<comment type="caution">
    <text evidence="4">The sequence shown here is derived from an EMBL/GenBank/DDBJ whole genome shotgun (WGS) entry which is preliminary data.</text>
</comment>
<evidence type="ECO:0000259" key="3">
    <source>
        <dbReference type="PROSITE" id="PS50076"/>
    </source>
</evidence>
<organism evidence="4 5">
    <name type="scientific">Penstemon smallii</name>
    <dbReference type="NCBI Taxonomy" id="265156"/>
    <lineage>
        <taxon>Eukaryota</taxon>
        <taxon>Viridiplantae</taxon>
        <taxon>Streptophyta</taxon>
        <taxon>Embryophyta</taxon>
        <taxon>Tracheophyta</taxon>
        <taxon>Spermatophyta</taxon>
        <taxon>Magnoliopsida</taxon>
        <taxon>eudicotyledons</taxon>
        <taxon>Gunneridae</taxon>
        <taxon>Pentapetalae</taxon>
        <taxon>asterids</taxon>
        <taxon>lamiids</taxon>
        <taxon>Lamiales</taxon>
        <taxon>Plantaginaceae</taxon>
        <taxon>Cheloneae</taxon>
        <taxon>Penstemon</taxon>
    </lineage>
</organism>
<dbReference type="AlphaFoldDB" id="A0ABD3U8W2"/>
<feature type="domain" description="J" evidence="3">
    <location>
        <begin position="420"/>
        <end position="485"/>
    </location>
</feature>
<feature type="region of interest" description="Disordered" evidence="2">
    <location>
        <begin position="128"/>
        <end position="190"/>
    </location>
</feature>
<keyword evidence="1" id="KW-0175">Coiled coil</keyword>
<gene>
    <name evidence="4" type="ORF">ACJIZ3_002905</name>
</gene>
<feature type="region of interest" description="Disordered" evidence="2">
    <location>
        <begin position="204"/>
        <end position="263"/>
    </location>
</feature>
<feature type="compositionally biased region" description="Polar residues" evidence="2">
    <location>
        <begin position="34"/>
        <end position="43"/>
    </location>
</feature>
<feature type="region of interest" description="Disordered" evidence="2">
    <location>
        <begin position="18"/>
        <end position="45"/>
    </location>
</feature>
<name>A0ABD3U8W2_9LAMI</name>
<reference evidence="4 5" key="1">
    <citation type="submission" date="2024-12" db="EMBL/GenBank/DDBJ databases">
        <title>The unique morphological basis and parallel evolutionary history of personate flowers in Penstemon.</title>
        <authorList>
            <person name="Depatie T.H."/>
            <person name="Wessinger C.A."/>
        </authorList>
    </citation>
    <scope>NUCLEOTIDE SEQUENCE [LARGE SCALE GENOMIC DNA]</scope>
    <source>
        <strain evidence="4">WTNN_2</strain>
        <tissue evidence="4">Leaf</tissue>
    </source>
</reference>
<feature type="compositionally biased region" description="Polar residues" evidence="2">
    <location>
        <begin position="160"/>
        <end position="170"/>
    </location>
</feature>
<dbReference type="InterPro" id="IPR036869">
    <property type="entry name" value="J_dom_sf"/>
</dbReference>
<dbReference type="Gene3D" id="1.10.287.110">
    <property type="entry name" value="DnaJ domain"/>
    <property type="match status" value="1"/>
</dbReference>
<dbReference type="PANTHER" id="PTHR23172">
    <property type="entry name" value="AUXILIN/CYCLIN G-ASSOCIATED KINASE-RELATED"/>
    <property type="match status" value="1"/>
</dbReference>
<evidence type="ECO:0000256" key="1">
    <source>
        <dbReference type="ARBA" id="ARBA00023054"/>
    </source>
</evidence>
<dbReference type="PROSITE" id="PS50076">
    <property type="entry name" value="DNAJ_2"/>
    <property type="match status" value="1"/>
</dbReference>
<proteinExistence type="predicted"/>
<sequence>MDEFGVLVESIGFRAQGKSAPMAKLKPKPKSHFIPSNTSSFADPSSLPVDELDGIFRSSVSINKTQNLLSDDDIFGGSSNQHGGFDLESVLISSSKNNRTNGGNLNSVGSNGYDDLLGLNSKQGDRVDDDVFGSFGGNSSGKQEKKGSGFEDLIPGFGGASSSPSNNGVHSKTDLFPESNGRASKSRSAVEDDPFLVFESSVSQSDASWPFASPSEQDTGKGSVQVSIDELDDFAMGMGHNDSRTDRMKNKTNKPSASTTFNGFEDVDDLDRLFGGGVKQKSAVRPTSTTQDSQFDIFFHEEKKPEVKRTTTKASSATAGDDFTSMFGDVTTPSGEFQEFEGETDERRRLRLSRHMRMNARVAEALAEKNQRDLQSQHEQEEKRRLAETLDIDIKRWAAGKEGNLRALLSSLQQILWAECGWRPVSLTDMITSDSVKKAYKRAALYIHPDKVQQKGANLEQKYIAEKVFDLLKEAWNKFSAEELR</sequence>
<dbReference type="Proteomes" id="UP001634393">
    <property type="component" value="Unassembled WGS sequence"/>
</dbReference>
<protein>
    <recommendedName>
        <fullName evidence="3">J domain-containing protein</fullName>
    </recommendedName>
</protein>
<accession>A0ABD3U8W2</accession>
<keyword evidence="5" id="KW-1185">Reference proteome</keyword>
<feature type="region of interest" description="Disordered" evidence="2">
    <location>
        <begin position="308"/>
        <end position="346"/>
    </location>
</feature>
<feature type="compositionally biased region" description="Polar residues" evidence="2">
    <location>
        <begin position="253"/>
        <end position="262"/>
    </location>
</feature>
<evidence type="ECO:0000313" key="5">
    <source>
        <dbReference type="Proteomes" id="UP001634393"/>
    </source>
</evidence>
<dbReference type="FunFam" id="1.10.287.110:FF:000009">
    <property type="entry name" value="Auxilin-related protein 1"/>
    <property type="match status" value="1"/>
</dbReference>
<dbReference type="SUPFAM" id="SSF46565">
    <property type="entry name" value="Chaperone J-domain"/>
    <property type="match status" value="1"/>
</dbReference>
<evidence type="ECO:0000256" key="2">
    <source>
        <dbReference type="SAM" id="MobiDB-lite"/>
    </source>
</evidence>
<dbReference type="InterPro" id="IPR001623">
    <property type="entry name" value="DnaJ_domain"/>
</dbReference>
<feature type="compositionally biased region" description="Polar residues" evidence="2">
    <location>
        <begin position="214"/>
        <end position="226"/>
    </location>
</feature>
<dbReference type="PANTHER" id="PTHR23172:SF19">
    <property type="entry name" value="J DOMAIN-CONTAINING PROTEIN"/>
    <property type="match status" value="1"/>
</dbReference>
<evidence type="ECO:0000313" key="4">
    <source>
        <dbReference type="EMBL" id="KAL3845502.1"/>
    </source>
</evidence>
<dbReference type="CDD" id="cd06257">
    <property type="entry name" value="DnaJ"/>
    <property type="match status" value="1"/>
</dbReference>
<dbReference type="EMBL" id="JBJXBP010000002">
    <property type="protein sequence ID" value="KAL3845502.1"/>
    <property type="molecule type" value="Genomic_DNA"/>
</dbReference>